<evidence type="ECO:0000256" key="1">
    <source>
        <dbReference type="ARBA" id="ARBA00004123"/>
    </source>
</evidence>
<dbReference type="VEuPathDB" id="FungiDB:KRP23_2935"/>
<dbReference type="HOGENOM" id="CLU_265959_0_0_1"/>
<keyword evidence="4" id="KW-0539">Nucleus</keyword>
<feature type="compositionally biased region" description="Polar residues" evidence="5">
    <location>
        <begin position="353"/>
        <end position="369"/>
    </location>
</feature>
<evidence type="ECO:0000256" key="5">
    <source>
        <dbReference type="SAM" id="MobiDB-lite"/>
    </source>
</evidence>
<feature type="region of interest" description="Disordered" evidence="5">
    <location>
        <begin position="1130"/>
        <end position="1202"/>
    </location>
</feature>
<dbReference type="Pfam" id="PF00134">
    <property type="entry name" value="Cyclin_N"/>
    <property type="match status" value="1"/>
</dbReference>
<dbReference type="Gene3D" id="1.10.472.10">
    <property type="entry name" value="Cyclin-like"/>
    <property type="match status" value="1"/>
</dbReference>
<accession>H3HE87</accession>
<feature type="domain" description="Cyclin N-terminal" evidence="6">
    <location>
        <begin position="858"/>
        <end position="977"/>
    </location>
</feature>
<feature type="compositionally biased region" description="Basic and acidic residues" evidence="5">
    <location>
        <begin position="314"/>
        <end position="327"/>
    </location>
</feature>
<dbReference type="EnsemblProtists" id="Phyra96888">
    <property type="protein sequence ID" value="Phyra96888"/>
    <property type="gene ID" value="Phyra96888"/>
</dbReference>
<dbReference type="VEuPathDB" id="FungiDB:KRP23_2934"/>
<comment type="subcellular location">
    <subcellularLocation>
        <location evidence="2">Cytoplasm</location>
    </subcellularLocation>
    <subcellularLocation>
        <location evidence="1">Nucleus</location>
    </subcellularLocation>
</comment>
<feature type="region of interest" description="Disordered" evidence="5">
    <location>
        <begin position="38"/>
        <end position="57"/>
    </location>
</feature>
<dbReference type="PANTHER" id="PTHR35678:SF1">
    <property type="entry name" value="PROTEIN STPG4"/>
    <property type="match status" value="1"/>
</dbReference>
<dbReference type="VEuPathDB" id="FungiDB:KRP22_14900"/>
<dbReference type="InterPro" id="IPR010736">
    <property type="entry name" value="SHIPPO-rpt"/>
</dbReference>
<organism evidence="7 8">
    <name type="scientific">Phytophthora ramorum</name>
    <name type="common">Sudden oak death agent</name>
    <dbReference type="NCBI Taxonomy" id="164328"/>
    <lineage>
        <taxon>Eukaryota</taxon>
        <taxon>Sar</taxon>
        <taxon>Stramenopiles</taxon>
        <taxon>Oomycota</taxon>
        <taxon>Peronosporomycetes</taxon>
        <taxon>Peronosporales</taxon>
        <taxon>Peronosporaceae</taxon>
        <taxon>Phytophthora</taxon>
    </lineage>
</organism>
<dbReference type="STRING" id="164328.H3HE87"/>
<feature type="compositionally biased region" description="Low complexity" evidence="5">
    <location>
        <begin position="285"/>
        <end position="296"/>
    </location>
</feature>
<evidence type="ECO:0000313" key="7">
    <source>
        <dbReference type="EnsemblProtists" id="Phyra96888"/>
    </source>
</evidence>
<name>H3HE87_PHYRM</name>
<feature type="region of interest" description="Disordered" evidence="5">
    <location>
        <begin position="267"/>
        <end position="337"/>
    </location>
</feature>
<proteinExistence type="predicted"/>
<reference evidence="7" key="2">
    <citation type="submission" date="2015-06" db="UniProtKB">
        <authorList>
            <consortium name="EnsemblProtists"/>
        </authorList>
    </citation>
    <scope>IDENTIFICATION</scope>
    <source>
        <strain evidence="7">Pr102</strain>
    </source>
</reference>
<keyword evidence="8" id="KW-1185">Reference proteome</keyword>
<keyword evidence="3" id="KW-0963">Cytoplasm</keyword>
<dbReference type="EMBL" id="DS566113">
    <property type="status" value="NOT_ANNOTATED_CDS"/>
    <property type="molecule type" value="Genomic_DNA"/>
</dbReference>
<feature type="region of interest" description="Disordered" evidence="5">
    <location>
        <begin position="353"/>
        <end position="473"/>
    </location>
</feature>
<feature type="compositionally biased region" description="Low complexity" evidence="5">
    <location>
        <begin position="541"/>
        <end position="564"/>
    </location>
</feature>
<feature type="compositionally biased region" description="Polar residues" evidence="5">
    <location>
        <begin position="404"/>
        <end position="416"/>
    </location>
</feature>
<dbReference type="eggNOG" id="ENOG502QTK6">
    <property type="taxonomic scope" value="Eukaryota"/>
</dbReference>
<sequence>MAWVNRTTRENCPGGLQAKAVRPNATGFGSGEKLVRGEKGLTMITPGPGSKAPASSIFQSKSQRLGEVKLKRGFSTPGPGAYTKQDSFAQQSKTHTSLGNPLVRTPPSNNKIRWTRLPTAPSIPTVSQSFGYEQGAYGKLVRHEPAKVGHTGCGDDTLGPGEYEPMRGLKSISKSRTTDFSKGKVTRFIEHEVRSKAEVPGPGEYKNPGDCTALKDPARTSAVFKSALTREQAAPMTTTKNVPGPGAYHPSQIRGFAAETKPEHLQFFGSTSTRFDTSQRDALVPGPGAYYYPPSGNTQQPRSVPSRKKAPFSSKKERFEAPNEKNESLAAPGSYEVSSAVSEVLNKVTSRVTNFGSTTRRFDTISSGVPHSRESLESQLERDMKAQETARQQQHQTSKKRQLKASSMFASSTNRPHQLEKATGPSPGDYEIQRSWNAPGAQGAFKSGIDRMKDKPSPTVFVPGPGSYSTERLEQKPLHKARPNVFYAAEPRFKDKLPKVPVLGPGQYNTETVESDWNRPTHNISIATEMELAMLHRRSSMGDNGRRSSSSGGEEPASAASPPDARQPPDAPSSCASHEPPAASNGAPQVENEAPTAAESRVANSAASQRPPRPETTRSTSAAPPISRRRKNGSNRGASGSNTPLQTPPEVPEPPLLSDSQWETEIAGFGSVLNNVLRCVTNRDLVARTAAYMATFPQHALRFQIKMKQRAYADGARGFQAKLMLFYVLHEFLKSFDGERLLQVQREWFQTVDEVLNACAREIRYGDKRAAEENRKRVFKTLARWEELKLYPRKIKAWKSLVMGEFKPRRAPVPLPRGEAERQAEAPDQLQQFELPPPSTPQLQLDRSNCPLVFERGSFESKPEEKQHWRYTAIAFIDILSRCLGLSSDIALTACIFFHRVFDRGIYAQERYKFAAACLFLSAKASSKRMKLLRMVRVMYDILETPLFAGDEELLEIERLQLLYYEMEVLQGIDFELTTEMPFFYLRRVLEKMPEKFRDAINDDAQTVLEELFFLPVCVDISPKFLGEAAAYIATWNKGKEFKFTWCSPTQEGHVFNERTAKNALRSYRSLQIWKKGQQTHFNALVKSSSLLEDDEAANLKQVFKPQLGGLRLDPSNILNVAEFTKKTEEDTKEWVKNGRRNDSGNRSNAQHSSRRDNRNSSGGKSTSTSRSRGRSGDRRDRYDYDDYDDSGDRDRYRKRGDDSRDIEYRRDPSYFDRRDRSTIELKIRLRRRRPELRDRANRKRTAGL</sequence>
<reference evidence="8" key="1">
    <citation type="journal article" date="2006" name="Science">
        <title>Phytophthora genome sequences uncover evolutionary origins and mechanisms of pathogenesis.</title>
        <authorList>
            <person name="Tyler B.M."/>
            <person name="Tripathy S."/>
            <person name="Zhang X."/>
            <person name="Dehal P."/>
            <person name="Jiang R.H."/>
            <person name="Aerts A."/>
            <person name="Arredondo F.D."/>
            <person name="Baxter L."/>
            <person name="Bensasson D."/>
            <person name="Beynon J.L."/>
            <person name="Chapman J."/>
            <person name="Damasceno C.M."/>
            <person name="Dorrance A.E."/>
            <person name="Dou D."/>
            <person name="Dickerman A.W."/>
            <person name="Dubchak I.L."/>
            <person name="Garbelotto M."/>
            <person name="Gijzen M."/>
            <person name="Gordon S.G."/>
            <person name="Govers F."/>
            <person name="Grunwald N.J."/>
            <person name="Huang W."/>
            <person name="Ivors K.L."/>
            <person name="Jones R.W."/>
            <person name="Kamoun S."/>
            <person name="Krampis K."/>
            <person name="Lamour K.H."/>
            <person name="Lee M.K."/>
            <person name="McDonald W.H."/>
            <person name="Medina M."/>
            <person name="Meijer H.J."/>
            <person name="Nordberg E.K."/>
            <person name="Maclean D.J."/>
            <person name="Ospina-Giraldo M.D."/>
            <person name="Morris P.F."/>
            <person name="Phuntumart V."/>
            <person name="Putnam N.H."/>
            <person name="Rash S."/>
            <person name="Rose J.K."/>
            <person name="Sakihama Y."/>
            <person name="Salamov A.A."/>
            <person name="Savidor A."/>
            <person name="Scheuring C.F."/>
            <person name="Smith B.M."/>
            <person name="Sobral B.W."/>
            <person name="Terry A."/>
            <person name="Torto-Alalibo T.A."/>
            <person name="Win J."/>
            <person name="Xu Z."/>
            <person name="Zhang H."/>
            <person name="Grigoriev I.V."/>
            <person name="Rokhsar D.S."/>
            <person name="Boore J.L."/>
        </authorList>
    </citation>
    <scope>NUCLEOTIDE SEQUENCE [LARGE SCALE GENOMIC DNA]</scope>
    <source>
        <strain evidence="8">Pr102</strain>
    </source>
</reference>
<feature type="compositionally biased region" description="Basic and acidic residues" evidence="5">
    <location>
        <begin position="1175"/>
        <end position="1202"/>
    </location>
</feature>
<protein>
    <recommendedName>
        <fullName evidence="6">Cyclin N-terminal domain-containing protein</fullName>
    </recommendedName>
</protein>
<feature type="compositionally biased region" description="Low complexity" evidence="5">
    <location>
        <begin position="1160"/>
        <end position="1171"/>
    </location>
</feature>
<evidence type="ECO:0000256" key="2">
    <source>
        <dbReference type="ARBA" id="ARBA00004496"/>
    </source>
</evidence>
<feature type="compositionally biased region" description="Pro residues" evidence="5">
    <location>
        <begin position="646"/>
        <end position="655"/>
    </location>
</feature>
<dbReference type="InterPro" id="IPR006671">
    <property type="entry name" value="Cyclin_N"/>
</dbReference>
<evidence type="ECO:0000259" key="6">
    <source>
        <dbReference type="Pfam" id="PF00134"/>
    </source>
</evidence>
<dbReference type="Proteomes" id="UP000005238">
    <property type="component" value="Unassembled WGS sequence"/>
</dbReference>
<dbReference type="InParanoid" id="H3HE87"/>
<dbReference type="GO" id="GO:0005634">
    <property type="term" value="C:nucleus"/>
    <property type="evidence" value="ECO:0000318"/>
    <property type="project" value="GO_Central"/>
</dbReference>
<feature type="region of interest" description="Disordered" evidence="5">
    <location>
        <begin position="226"/>
        <end position="252"/>
    </location>
</feature>
<dbReference type="AlphaFoldDB" id="H3HE87"/>
<feature type="compositionally biased region" description="Basic and acidic residues" evidence="5">
    <location>
        <begin position="371"/>
        <end position="388"/>
    </location>
</feature>
<evidence type="ECO:0000256" key="4">
    <source>
        <dbReference type="ARBA" id="ARBA00023242"/>
    </source>
</evidence>
<feature type="compositionally biased region" description="Basic and acidic residues" evidence="5">
    <location>
        <begin position="1130"/>
        <end position="1144"/>
    </location>
</feature>
<evidence type="ECO:0000313" key="8">
    <source>
        <dbReference type="Proteomes" id="UP000005238"/>
    </source>
</evidence>
<dbReference type="InterPro" id="IPR036915">
    <property type="entry name" value="Cyclin-like_sf"/>
</dbReference>
<dbReference type="VEuPathDB" id="FungiDB:KRP22_14899"/>
<evidence type="ECO:0000256" key="3">
    <source>
        <dbReference type="ARBA" id="ARBA00022490"/>
    </source>
</evidence>
<dbReference type="Pfam" id="PF07004">
    <property type="entry name" value="SHIPPO-rpt"/>
    <property type="match status" value="3"/>
</dbReference>
<dbReference type="PANTHER" id="PTHR35678">
    <property type="entry name" value="PROTEIN STPG4"/>
    <property type="match status" value="1"/>
</dbReference>
<dbReference type="GO" id="GO:0005737">
    <property type="term" value="C:cytoplasm"/>
    <property type="evidence" value="ECO:0007669"/>
    <property type="project" value="UniProtKB-SubCell"/>
</dbReference>
<dbReference type="SUPFAM" id="SSF47954">
    <property type="entry name" value="Cyclin-like"/>
    <property type="match status" value="1"/>
</dbReference>
<feature type="region of interest" description="Disordered" evidence="5">
    <location>
        <begin position="539"/>
        <end position="657"/>
    </location>
</feature>
<feature type="region of interest" description="Disordered" evidence="5">
    <location>
        <begin position="813"/>
        <end position="841"/>
    </location>
</feature>
<dbReference type="GO" id="GO:0016538">
    <property type="term" value="F:cyclin-dependent protein serine/threonine kinase regulator activity"/>
    <property type="evidence" value="ECO:0000318"/>
    <property type="project" value="GO_Central"/>
</dbReference>